<reference evidence="3 4" key="1">
    <citation type="submission" date="2018-08" db="EMBL/GenBank/DDBJ databases">
        <title>A genome reference for cultivated species of the human gut microbiota.</title>
        <authorList>
            <person name="Zou Y."/>
            <person name="Xue W."/>
            <person name="Luo G."/>
        </authorList>
    </citation>
    <scope>NUCLEOTIDE SEQUENCE [LARGE SCALE GENOMIC DNA]</scope>
    <source>
        <strain evidence="3 4">TF09-3</strain>
    </source>
</reference>
<sequence>MKAAILSFTANGKKTAGKVRKALSAEDWLVAENVKCKEEADSYEGSLKEWTGEHWKVSDVLIYVGAAGIAVRAVASFVVSKKEDPAVLVIDELGKYCIPILSGHIGGANELAEKLSQMLSMEAVITTATDLNQKWAVDIFAKKNRLYIEDMKLAKLVSADILAGKQVLAETEPECSVIGQIPKELKFIHESDRCDSRALKIHIGICKNDVPAGSGTQVLYLIPKAVVLGIGCKKGTAAEKIEKHVTQVLEEYGIFPESVKLAASIDLKKEEPGLCTYCEKYDIPFHTFSKEELEQAEGTFTGSEFVKQTTGVDNVCERSAMCAGGKKILVHKTAHEGVTVAVAVEKWSVDFE</sequence>
<dbReference type="PANTHER" id="PTHR37477:SF1">
    <property type="entry name" value="COBALT-PRECORRIN-5A HYDROLASE"/>
    <property type="match status" value="1"/>
</dbReference>
<evidence type="ECO:0000259" key="1">
    <source>
        <dbReference type="Pfam" id="PF01890"/>
    </source>
</evidence>
<dbReference type="Pfam" id="PF01890">
    <property type="entry name" value="CbiG_C"/>
    <property type="match status" value="1"/>
</dbReference>
<feature type="domain" description="Cobalamin synthesis G N-terminal" evidence="2">
    <location>
        <begin position="50"/>
        <end position="130"/>
    </location>
</feature>
<dbReference type="PANTHER" id="PTHR37477">
    <property type="entry name" value="COBALT-PRECORRIN-5A HYDROLASE"/>
    <property type="match status" value="1"/>
</dbReference>
<dbReference type="Gene3D" id="3.30.420.180">
    <property type="entry name" value="CobE/GbiG C-terminal domain"/>
    <property type="match status" value="1"/>
</dbReference>
<dbReference type="Proteomes" id="UP000261324">
    <property type="component" value="Unassembled WGS sequence"/>
</dbReference>
<dbReference type="Gene3D" id="3.40.50.11220">
    <property type="match status" value="1"/>
</dbReference>
<evidence type="ECO:0000313" key="3">
    <source>
        <dbReference type="EMBL" id="RGK83320.1"/>
    </source>
</evidence>
<name>A0A3E4PTL8_9FIRM</name>
<dbReference type="InterPro" id="IPR002750">
    <property type="entry name" value="CobE/GbiG_C"/>
</dbReference>
<dbReference type="InterPro" id="IPR021744">
    <property type="entry name" value="CbiG_N"/>
</dbReference>
<comment type="caution">
    <text evidence="3">The sequence shown here is derived from an EMBL/GenBank/DDBJ whole genome shotgun (WGS) entry which is preliminary data.</text>
</comment>
<protein>
    <recommendedName>
        <fullName evidence="5">Cobalamin biosynthesis protein CbiG</fullName>
    </recommendedName>
</protein>
<evidence type="ECO:0008006" key="5">
    <source>
        <dbReference type="Google" id="ProtNLM"/>
    </source>
</evidence>
<dbReference type="GO" id="GO:0009236">
    <property type="term" value="P:cobalamin biosynthetic process"/>
    <property type="evidence" value="ECO:0007669"/>
    <property type="project" value="InterPro"/>
</dbReference>
<organism evidence="3 4">
    <name type="scientific">Dorea formicigenerans</name>
    <dbReference type="NCBI Taxonomy" id="39486"/>
    <lineage>
        <taxon>Bacteria</taxon>
        <taxon>Bacillati</taxon>
        <taxon>Bacillota</taxon>
        <taxon>Clostridia</taxon>
        <taxon>Lachnospirales</taxon>
        <taxon>Lachnospiraceae</taxon>
        <taxon>Dorea</taxon>
    </lineage>
</organism>
<evidence type="ECO:0000259" key="2">
    <source>
        <dbReference type="Pfam" id="PF11760"/>
    </source>
</evidence>
<dbReference type="AlphaFoldDB" id="A0A3E4PTL8"/>
<dbReference type="SUPFAM" id="SSF159672">
    <property type="entry name" value="CbiG N-terminal domain-like"/>
    <property type="match status" value="1"/>
</dbReference>
<accession>A0A3E4PTL8</accession>
<dbReference type="InterPro" id="IPR036518">
    <property type="entry name" value="CobE/GbiG_C_sf"/>
</dbReference>
<dbReference type="InterPro" id="IPR052553">
    <property type="entry name" value="CbiG_hydrolase"/>
</dbReference>
<gene>
    <name evidence="3" type="ORF">DXC93_08115</name>
</gene>
<evidence type="ECO:0000313" key="4">
    <source>
        <dbReference type="Proteomes" id="UP000261324"/>
    </source>
</evidence>
<dbReference type="Pfam" id="PF11760">
    <property type="entry name" value="CbiG_N"/>
    <property type="match status" value="1"/>
</dbReference>
<dbReference type="EMBL" id="QSRA01000009">
    <property type="protein sequence ID" value="RGK83320.1"/>
    <property type="molecule type" value="Genomic_DNA"/>
</dbReference>
<dbReference type="InterPro" id="IPR038029">
    <property type="entry name" value="GbiG_N_sf"/>
</dbReference>
<dbReference type="SUPFAM" id="SSF159664">
    <property type="entry name" value="CobE/GbiG C-terminal domain-like"/>
    <property type="match status" value="1"/>
</dbReference>
<proteinExistence type="predicted"/>
<feature type="domain" description="CobE/GbiG C-terminal" evidence="1">
    <location>
        <begin position="226"/>
        <end position="343"/>
    </location>
</feature>
<dbReference type="RefSeq" id="WP_117659872.1">
    <property type="nucleotide sequence ID" value="NZ_QSRA01000009.1"/>
</dbReference>